<keyword evidence="4 6" id="KW-1133">Transmembrane helix</keyword>
<dbReference type="EMBL" id="MHJJ01000005">
    <property type="protein sequence ID" value="OGY65919.1"/>
    <property type="molecule type" value="Genomic_DNA"/>
</dbReference>
<gene>
    <name evidence="7" type="ORF">A3A16_00850</name>
</gene>
<comment type="caution">
    <text evidence="7">The sequence shown here is derived from an EMBL/GenBank/DDBJ whole genome shotgun (WGS) entry which is preliminary data.</text>
</comment>
<feature type="transmembrane region" description="Helical" evidence="6">
    <location>
        <begin position="204"/>
        <end position="224"/>
    </location>
</feature>
<accession>A0A1G1ZNC2</accession>
<comment type="subcellular location">
    <subcellularLocation>
        <location evidence="1">Membrane</location>
        <topology evidence="1">Multi-pass membrane protein</topology>
    </subcellularLocation>
</comment>
<feature type="transmembrane region" description="Helical" evidence="6">
    <location>
        <begin position="230"/>
        <end position="251"/>
    </location>
</feature>
<evidence type="ECO:0000256" key="2">
    <source>
        <dbReference type="ARBA" id="ARBA00009773"/>
    </source>
</evidence>
<dbReference type="Pfam" id="PF01594">
    <property type="entry name" value="AI-2E_transport"/>
    <property type="match status" value="1"/>
</dbReference>
<evidence type="ECO:0008006" key="9">
    <source>
        <dbReference type="Google" id="ProtNLM"/>
    </source>
</evidence>
<name>A0A1G1ZNC2_9BACT</name>
<dbReference type="PANTHER" id="PTHR21716">
    <property type="entry name" value="TRANSMEMBRANE PROTEIN"/>
    <property type="match status" value="1"/>
</dbReference>
<feature type="transmembrane region" description="Helical" evidence="6">
    <location>
        <begin position="258"/>
        <end position="280"/>
    </location>
</feature>
<evidence type="ECO:0000256" key="4">
    <source>
        <dbReference type="ARBA" id="ARBA00022989"/>
    </source>
</evidence>
<feature type="transmembrane region" description="Helical" evidence="6">
    <location>
        <begin position="300"/>
        <end position="330"/>
    </location>
</feature>
<protein>
    <recommendedName>
        <fullName evidence="9">AI-2E family transporter</fullName>
    </recommendedName>
</protein>
<feature type="transmembrane region" description="Helical" evidence="6">
    <location>
        <begin position="7"/>
        <end position="23"/>
    </location>
</feature>
<feature type="transmembrane region" description="Helical" evidence="6">
    <location>
        <begin position="144"/>
        <end position="166"/>
    </location>
</feature>
<dbReference type="GO" id="GO:0016020">
    <property type="term" value="C:membrane"/>
    <property type="evidence" value="ECO:0007669"/>
    <property type="project" value="UniProtKB-SubCell"/>
</dbReference>
<comment type="similarity">
    <text evidence="2">Belongs to the autoinducer-2 exporter (AI-2E) (TC 2.A.86) family.</text>
</comment>
<dbReference type="Proteomes" id="UP000177942">
    <property type="component" value="Unassembled WGS sequence"/>
</dbReference>
<feature type="transmembrane region" description="Helical" evidence="6">
    <location>
        <begin position="29"/>
        <end position="47"/>
    </location>
</feature>
<keyword evidence="5 6" id="KW-0472">Membrane</keyword>
<evidence type="ECO:0000256" key="6">
    <source>
        <dbReference type="SAM" id="Phobius"/>
    </source>
</evidence>
<feature type="transmembrane region" description="Helical" evidence="6">
    <location>
        <begin position="59"/>
        <end position="85"/>
    </location>
</feature>
<reference evidence="7 8" key="1">
    <citation type="journal article" date="2016" name="Nat. Commun.">
        <title>Thousands of microbial genomes shed light on interconnected biogeochemical processes in an aquifer system.</title>
        <authorList>
            <person name="Anantharaman K."/>
            <person name="Brown C.T."/>
            <person name="Hug L.A."/>
            <person name="Sharon I."/>
            <person name="Castelle C.J."/>
            <person name="Probst A.J."/>
            <person name="Thomas B.C."/>
            <person name="Singh A."/>
            <person name="Wilkins M.J."/>
            <person name="Karaoz U."/>
            <person name="Brodie E.L."/>
            <person name="Williams K.H."/>
            <person name="Hubbard S.S."/>
            <person name="Banfield J.F."/>
        </authorList>
    </citation>
    <scope>NUCLEOTIDE SEQUENCE [LARGE SCALE GENOMIC DNA]</scope>
</reference>
<dbReference type="PANTHER" id="PTHR21716:SF4">
    <property type="entry name" value="TRANSMEMBRANE PROTEIN 245"/>
    <property type="match status" value="1"/>
</dbReference>
<evidence type="ECO:0000313" key="7">
    <source>
        <dbReference type="EMBL" id="OGY65919.1"/>
    </source>
</evidence>
<evidence type="ECO:0000256" key="3">
    <source>
        <dbReference type="ARBA" id="ARBA00022692"/>
    </source>
</evidence>
<sequence>MNHLKSQLYFFLILLFGLLWLSFLVFRPYFNVLVFAAAFAVVFHPLYDKILERLKNRAGLAAFLTTVIVIAVVIVPLVFFGYLAFQEVKQIYAQAAGNGQIFYLSTVFTALQEKFPNVIPNISENFSQYARQILSFLFNNLGPIFSKVSQGIIGIFLAALAFYYLLKDGPKLKEALIKFSPLSDSYDRDIFDKLRAAVNSVIKGSLLVALAQGILTGVGLAIFAVPSPALWGMVAVVASLIPAIGAGVIILPAAIYLFIASGPIFGLGILLWGALIVGLIDNLLRPKLIERGIHIHPLLILFSVLGGIGFFGVTGFLLGPLILSLLFALLDIYPILIEKHKLDNENSNT</sequence>
<keyword evidence="3 6" id="KW-0812">Transmembrane</keyword>
<evidence type="ECO:0000256" key="1">
    <source>
        <dbReference type="ARBA" id="ARBA00004141"/>
    </source>
</evidence>
<evidence type="ECO:0000313" key="8">
    <source>
        <dbReference type="Proteomes" id="UP000177942"/>
    </source>
</evidence>
<evidence type="ECO:0000256" key="5">
    <source>
        <dbReference type="ARBA" id="ARBA00023136"/>
    </source>
</evidence>
<organism evidence="7 8">
    <name type="scientific">Candidatus Harrisonbacteria bacterium RIFCSPLOWO2_01_FULL_44_18</name>
    <dbReference type="NCBI Taxonomy" id="1798407"/>
    <lineage>
        <taxon>Bacteria</taxon>
        <taxon>Candidatus Harrisoniibacteriota</taxon>
    </lineage>
</organism>
<dbReference type="STRING" id="1798407.A3A16_00850"/>
<dbReference type="InterPro" id="IPR002549">
    <property type="entry name" value="AI-2E-like"/>
</dbReference>
<dbReference type="AlphaFoldDB" id="A0A1G1ZNC2"/>
<proteinExistence type="inferred from homology"/>